<organism evidence="1 2">
    <name type="scientific">Kitasatospora viridis</name>
    <dbReference type="NCBI Taxonomy" id="281105"/>
    <lineage>
        <taxon>Bacteria</taxon>
        <taxon>Bacillati</taxon>
        <taxon>Actinomycetota</taxon>
        <taxon>Actinomycetes</taxon>
        <taxon>Kitasatosporales</taxon>
        <taxon>Streptomycetaceae</taxon>
        <taxon>Kitasatospora</taxon>
    </lineage>
</organism>
<dbReference type="OrthoDB" id="3854519at2"/>
<keyword evidence="2" id="KW-1185">Reference proteome</keyword>
<comment type="caution">
    <text evidence="1">The sequence shown here is derived from an EMBL/GenBank/DDBJ whole genome shotgun (WGS) entry which is preliminary data.</text>
</comment>
<name>A0A561UGZ1_9ACTN</name>
<gene>
    <name evidence="1" type="ORF">FHX73_112444</name>
</gene>
<proteinExistence type="predicted"/>
<dbReference type="EMBL" id="VIWT01000001">
    <property type="protein sequence ID" value="TWF98623.1"/>
    <property type="molecule type" value="Genomic_DNA"/>
</dbReference>
<sequence>MLHKMHAEYGDQGRSGPVARWHMVQDEKHVGLCGRDLPEDAATLDSTEWGRTEEPCCRQCGVVWFQSVPFLADEHDRSSYLNK</sequence>
<dbReference type="AlphaFoldDB" id="A0A561UGZ1"/>
<dbReference type="RefSeq" id="WP_145905025.1">
    <property type="nucleotide sequence ID" value="NZ_BAAAMZ010000045.1"/>
</dbReference>
<evidence type="ECO:0000313" key="1">
    <source>
        <dbReference type="EMBL" id="TWF98623.1"/>
    </source>
</evidence>
<reference evidence="1 2" key="1">
    <citation type="submission" date="2019-06" db="EMBL/GenBank/DDBJ databases">
        <title>Sequencing the genomes of 1000 actinobacteria strains.</title>
        <authorList>
            <person name="Klenk H.-P."/>
        </authorList>
    </citation>
    <scope>NUCLEOTIDE SEQUENCE [LARGE SCALE GENOMIC DNA]</scope>
    <source>
        <strain evidence="1 2">DSM 44826</strain>
    </source>
</reference>
<protein>
    <submittedName>
        <fullName evidence="1">Uncharacterized protein</fullName>
    </submittedName>
</protein>
<evidence type="ECO:0000313" key="2">
    <source>
        <dbReference type="Proteomes" id="UP000317940"/>
    </source>
</evidence>
<dbReference type="Proteomes" id="UP000317940">
    <property type="component" value="Unassembled WGS sequence"/>
</dbReference>
<accession>A0A561UGZ1</accession>